<evidence type="ECO:0000313" key="6">
    <source>
        <dbReference type="EMBL" id="MDH5832556.1"/>
    </source>
</evidence>
<feature type="domain" description="PPIase cyclophilin-type" evidence="5">
    <location>
        <begin position="51"/>
        <end position="249"/>
    </location>
</feature>
<dbReference type="SUPFAM" id="SSF50891">
    <property type="entry name" value="Cyclophilin-like"/>
    <property type="match status" value="1"/>
</dbReference>
<gene>
    <name evidence="6" type="ORF">QFW81_01225</name>
</gene>
<evidence type="ECO:0000313" key="7">
    <source>
        <dbReference type="Proteomes" id="UP001156873"/>
    </source>
</evidence>
<dbReference type="Proteomes" id="UP001156873">
    <property type="component" value="Unassembled WGS sequence"/>
</dbReference>
<protein>
    <recommendedName>
        <fullName evidence="1">peptidylprolyl isomerase</fullName>
        <ecNumber evidence="1">5.2.1.8</ecNumber>
    </recommendedName>
</protein>
<dbReference type="PROSITE" id="PS50072">
    <property type="entry name" value="CSA_PPIASE_2"/>
    <property type="match status" value="1"/>
</dbReference>
<evidence type="ECO:0000256" key="4">
    <source>
        <dbReference type="SAM" id="SignalP"/>
    </source>
</evidence>
<comment type="caution">
    <text evidence="6">The sequence shown here is derived from an EMBL/GenBank/DDBJ whole genome shotgun (WGS) entry which is preliminary data.</text>
</comment>
<dbReference type="Pfam" id="PF00160">
    <property type="entry name" value="Pro_isomerase"/>
    <property type="match status" value="1"/>
</dbReference>
<dbReference type="EMBL" id="JARXRO010000007">
    <property type="protein sequence ID" value="MDH5832556.1"/>
    <property type="molecule type" value="Genomic_DNA"/>
</dbReference>
<keyword evidence="4" id="KW-0732">Signal</keyword>
<keyword evidence="7" id="KW-1185">Reference proteome</keyword>
<dbReference type="InterPro" id="IPR044665">
    <property type="entry name" value="E_coli_cyclophilin_A-like"/>
</dbReference>
<name>A0ABT6JPE1_9GAMM</name>
<evidence type="ECO:0000256" key="3">
    <source>
        <dbReference type="ARBA" id="ARBA00023235"/>
    </source>
</evidence>
<feature type="signal peptide" evidence="4">
    <location>
        <begin position="1"/>
        <end position="21"/>
    </location>
</feature>
<keyword evidence="3 6" id="KW-0413">Isomerase</keyword>
<reference evidence="6 7" key="1">
    <citation type="submission" date="2023-04" db="EMBL/GenBank/DDBJ databases">
        <title>Luteimonas sp. M1R5S59.</title>
        <authorList>
            <person name="Sun J.-Q."/>
        </authorList>
    </citation>
    <scope>NUCLEOTIDE SEQUENCE [LARGE SCALE GENOMIC DNA]</scope>
    <source>
        <strain evidence="6 7">M1R5S59</strain>
    </source>
</reference>
<dbReference type="PANTHER" id="PTHR43246">
    <property type="entry name" value="PEPTIDYL-PROLYL CIS-TRANS ISOMERASE CYP38, CHLOROPLASTIC"/>
    <property type="match status" value="1"/>
</dbReference>
<feature type="chain" id="PRO_5046115473" description="peptidylprolyl isomerase" evidence="4">
    <location>
        <begin position="22"/>
        <end position="310"/>
    </location>
</feature>
<proteinExistence type="predicted"/>
<dbReference type="InterPro" id="IPR029000">
    <property type="entry name" value="Cyclophilin-like_dom_sf"/>
</dbReference>
<dbReference type="RefSeq" id="WP_280576739.1">
    <property type="nucleotide sequence ID" value="NZ_JARXRO010000007.1"/>
</dbReference>
<sequence length="310" mass="33231">MTRSSLLTAALAATLLAPALAADPPAGTAAPRTTQEVLDASATSDWRTPDPADTLYLDLEAGRVVIELAPAFAPDHVENIRTLARGGFWNGTSVYRSHDNFVVQFGDADADDGTKAKPLGRAKTALPAEFERDARGLAFHALPDRDGWAPEVGFANGFPAARDGADGRAWMAHCYGALGAGRGNEADSSNGAELYVVTGQSPRQLDRNMSVVGRVIRGMELLSALPRGPGPLGVYDDPARRTPIRAITLAADVPEAGRERIEVLRTDTDTFDAYVESRRNRRDTFYKRPAGHVDLCNIAIPERTPQDGRG</sequence>
<evidence type="ECO:0000256" key="2">
    <source>
        <dbReference type="ARBA" id="ARBA00023110"/>
    </source>
</evidence>
<evidence type="ECO:0000256" key="1">
    <source>
        <dbReference type="ARBA" id="ARBA00013194"/>
    </source>
</evidence>
<keyword evidence="2" id="KW-0697">Rotamase</keyword>
<dbReference type="InterPro" id="IPR002130">
    <property type="entry name" value="Cyclophilin-type_PPIase_dom"/>
</dbReference>
<dbReference type="Gene3D" id="2.40.100.10">
    <property type="entry name" value="Cyclophilin-like"/>
    <property type="match status" value="1"/>
</dbReference>
<dbReference type="EC" id="5.2.1.8" evidence="1"/>
<organism evidence="6 7">
    <name type="scientific">Luteimonas kalidii</name>
    <dbReference type="NCBI Taxonomy" id="3042025"/>
    <lineage>
        <taxon>Bacteria</taxon>
        <taxon>Pseudomonadati</taxon>
        <taxon>Pseudomonadota</taxon>
        <taxon>Gammaproteobacteria</taxon>
        <taxon>Lysobacterales</taxon>
        <taxon>Lysobacteraceae</taxon>
        <taxon>Luteimonas</taxon>
    </lineage>
</organism>
<evidence type="ECO:0000259" key="5">
    <source>
        <dbReference type="PROSITE" id="PS50072"/>
    </source>
</evidence>
<dbReference type="GO" id="GO:0003755">
    <property type="term" value="F:peptidyl-prolyl cis-trans isomerase activity"/>
    <property type="evidence" value="ECO:0007669"/>
    <property type="project" value="UniProtKB-EC"/>
</dbReference>
<accession>A0ABT6JPE1</accession>